<dbReference type="PANTHER" id="PTHR22901:SF0">
    <property type="entry name" value="SIALATE O-ACETYLESTERASE"/>
    <property type="match status" value="1"/>
</dbReference>
<dbReference type="EMBL" id="BMQM01000049">
    <property type="protein sequence ID" value="GGR74538.1"/>
    <property type="molecule type" value="Genomic_DNA"/>
</dbReference>
<dbReference type="Gene3D" id="2.60.40.10">
    <property type="entry name" value="Immunoglobulins"/>
    <property type="match status" value="1"/>
</dbReference>
<evidence type="ECO:0000313" key="4">
    <source>
        <dbReference type="EMBL" id="GGR74538.1"/>
    </source>
</evidence>
<dbReference type="InterPro" id="IPR005181">
    <property type="entry name" value="SASA"/>
</dbReference>
<dbReference type="InterPro" id="IPR036514">
    <property type="entry name" value="SGNH_hydro_sf"/>
</dbReference>
<dbReference type="PANTHER" id="PTHR22901">
    <property type="entry name" value="SIALATE O-ACETYLESTERASE"/>
    <property type="match status" value="1"/>
</dbReference>
<feature type="region of interest" description="Disordered" evidence="2">
    <location>
        <begin position="453"/>
        <end position="476"/>
    </location>
</feature>
<gene>
    <name evidence="4" type="ORF">GCM10008959_39710</name>
</gene>
<keyword evidence="5" id="KW-1185">Reference proteome</keyword>
<protein>
    <recommendedName>
        <fullName evidence="3">Sialate O-acetylesterase domain-containing protein</fullName>
    </recommendedName>
</protein>
<keyword evidence="1" id="KW-0378">Hydrolase</keyword>
<dbReference type="RefSeq" id="WP_189066730.1">
    <property type="nucleotide sequence ID" value="NZ_BMQM01000049.1"/>
</dbReference>
<organism evidence="4 5">
    <name type="scientific">Deinococcus seoulensis</name>
    <dbReference type="NCBI Taxonomy" id="1837379"/>
    <lineage>
        <taxon>Bacteria</taxon>
        <taxon>Thermotogati</taxon>
        <taxon>Deinococcota</taxon>
        <taxon>Deinococci</taxon>
        <taxon>Deinococcales</taxon>
        <taxon>Deinococcaceae</taxon>
        <taxon>Deinococcus</taxon>
    </lineage>
</organism>
<evidence type="ECO:0000256" key="1">
    <source>
        <dbReference type="ARBA" id="ARBA00022801"/>
    </source>
</evidence>
<evidence type="ECO:0000256" key="2">
    <source>
        <dbReference type="SAM" id="MobiDB-lite"/>
    </source>
</evidence>
<proteinExistence type="predicted"/>
<dbReference type="InterPro" id="IPR013783">
    <property type="entry name" value="Ig-like_fold"/>
</dbReference>
<sequence length="476" mass="50270">MTGPTLRFGDAFTSHMVLQRGVPVPVQGSGPPGEEVHVTFAGQEIAARVTGQGRWTVTLAPLDASAHGRPLTARTATQRAQCRDVLVGDVWLCAGQSNMELGVTMADHPERTLALADQPLLRLLLIHKSSAPTPQAHFPPAAGQPRWTVCTPRTARRGGWGGFSAVALHFGARLVADLGVPVGLIQAAYGGSRIAPFIPLWAQRGHPALDADAAEIRAADHAARSGPHPFTPYQAWNTLKPGTAWNAMIAPLTPLPLRGALWYQGESDVGDAGPYAARLQALMAALRRASGQPHLPVYAAQLAPYRYASDDDLLALWAAQQTATRGPHSGLACTADLGDLNDIHPLRKAEVGRRLASLALHRTYGRADVPGSGPDLRAVTFGPGRATLTFRTHMDSALRTLDGGAPRGFALAGPDGQFAPAVVRLRGVRAHLHSPDVPAPTQVRHAWQVGAEPNLTDAGELPATPFLRAGGDGTGR</sequence>
<accession>A0ABQ2RWJ3</accession>
<evidence type="ECO:0000259" key="3">
    <source>
        <dbReference type="Pfam" id="PF03629"/>
    </source>
</evidence>
<dbReference type="InterPro" id="IPR039329">
    <property type="entry name" value="SIAE"/>
</dbReference>
<reference evidence="5" key="1">
    <citation type="journal article" date="2019" name="Int. J. Syst. Evol. Microbiol.">
        <title>The Global Catalogue of Microorganisms (GCM) 10K type strain sequencing project: providing services to taxonomists for standard genome sequencing and annotation.</title>
        <authorList>
            <consortium name="The Broad Institute Genomics Platform"/>
            <consortium name="The Broad Institute Genome Sequencing Center for Infectious Disease"/>
            <person name="Wu L."/>
            <person name="Ma J."/>
        </authorList>
    </citation>
    <scope>NUCLEOTIDE SEQUENCE [LARGE SCALE GENOMIC DNA]</scope>
    <source>
        <strain evidence="5">JCM 31404</strain>
    </source>
</reference>
<dbReference type="Gene3D" id="3.40.50.1110">
    <property type="entry name" value="SGNH hydrolase"/>
    <property type="match status" value="1"/>
</dbReference>
<name>A0ABQ2RWJ3_9DEIO</name>
<dbReference type="Proteomes" id="UP000634308">
    <property type="component" value="Unassembled WGS sequence"/>
</dbReference>
<dbReference type="SUPFAM" id="SSF52266">
    <property type="entry name" value="SGNH hydrolase"/>
    <property type="match status" value="1"/>
</dbReference>
<comment type="caution">
    <text evidence="4">The sequence shown here is derived from an EMBL/GenBank/DDBJ whole genome shotgun (WGS) entry which is preliminary data.</text>
</comment>
<evidence type="ECO:0000313" key="5">
    <source>
        <dbReference type="Proteomes" id="UP000634308"/>
    </source>
</evidence>
<dbReference type="Pfam" id="PF03629">
    <property type="entry name" value="SASA"/>
    <property type="match status" value="1"/>
</dbReference>
<feature type="domain" description="Sialate O-acetylesterase" evidence="3">
    <location>
        <begin position="256"/>
        <end position="357"/>
    </location>
</feature>